<dbReference type="Proteomes" id="UP000248423">
    <property type="component" value="Unassembled WGS sequence"/>
</dbReference>
<evidence type="ECO:0000313" key="3">
    <source>
        <dbReference type="Proteomes" id="UP000248423"/>
    </source>
</evidence>
<dbReference type="EMBL" id="KZ826316">
    <property type="protein sequence ID" value="PYI12203.1"/>
    <property type="molecule type" value="Genomic_DNA"/>
</dbReference>
<keyword evidence="3" id="KW-1185">Reference proteome</keyword>
<proteinExistence type="predicted"/>
<feature type="region of interest" description="Disordered" evidence="1">
    <location>
        <begin position="107"/>
        <end position="127"/>
    </location>
</feature>
<evidence type="ECO:0000256" key="1">
    <source>
        <dbReference type="SAM" id="MobiDB-lite"/>
    </source>
</evidence>
<protein>
    <submittedName>
        <fullName evidence="2">Uncharacterized protein</fullName>
    </submittedName>
</protein>
<gene>
    <name evidence="2" type="ORF">BO78DRAFT_70602</name>
</gene>
<name>A0A319FNU8_ASPSB</name>
<accession>A0A319FNU8</accession>
<sequence>MNCTPSHAFQSGLYPDSLSHTAAAISPAASGSNPPSGLTFLRNHHHQINLPSPIHWSSIPVANPTSNSKPIHSFSSVCPRLPKKISSFTYLPPTLSFPEVRTYIPRRPPVPPTHPSDSALIPSPLFI</sequence>
<organism evidence="2 3">
    <name type="scientific">Aspergillus sclerotiicarbonarius (strain CBS 121057 / IBT 28362)</name>
    <dbReference type="NCBI Taxonomy" id="1448318"/>
    <lineage>
        <taxon>Eukaryota</taxon>
        <taxon>Fungi</taxon>
        <taxon>Dikarya</taxon>
        <taxon>Ascomycota</taxon>
        <taxon>Pezizomycotina</taxon>
        <taxon>Eurotiomycetes</taxon>
        <taxon>Eurotiomycetidae</taxon>
        <taxon>Eurotiales</taxon>
        <taxon>Aspergillaceae</taxon>
        <taxon>Aspergillus</taxon>
        <taxon>Aspergillus subgen. Circumdati</taxon>
    </lineage>
</organism>
<reference evidence="2 3" key="1">
    <citation type="submission" date="2018-02" db="EMBL/GenBank/DDBJ databases">
        <title>The genomes of Aspergillus section Nigri reveals drivers in fungal speciation.</title>
        <authorList>
            <consortium name="DOE Joint Genome Institute"/>
            <person name="Vesth T.C."/>
            <person name="Nybo J."/>
            <person name="Theobald S."/>
            <person name="Brandl J."/>
            <person name="Frisvad J.C."/>
            <person name="Nielsen K.F."/>
            <person name="Lyhne E.K."/>
            <person name="Kogle M.E."/>
            <person name="Kuo A."/>
            <person name="Riley R."/>
            <person name="Clum A."/>
            <person name="Nolan M."/>
            <person name="Lipzen A."/>
            <person name="Salamov A."/>
            <person name="Henrissat B."/>
            <person name="Wiebenga A."/>
            <person name="De vries R.P."/>
            <person name="Grigoriev I.V."/>
            <person name="Mortensen U.H."/>
            <person name="Andersen M.R."/>
            <person name="Baker S.E."/>
        </authorList>
    </citation>
    <scope>NUCLEOTIDE SEQUENCE [LARGE SCALE GENOMIC DNA]</scope>
    <source>
        <strain evidence="2 3">CBS 121057</strain>
    </source>
</reference>
<evidence type="ECO:0000313" key="2">
    <source>
        <dbReference type="EMBL" id="PYI12203.1"/>
    </source>
</evidence>
<dbReference type="AlphaFoldDB" id="A0A319FNU8"/>
<dbReference type="VEuPathDB" id="FungiDB:BO78DRAFT_70602"/>